<dbReference type="InterPro" id="IPR000209">
    <property type="entry name" value="Peptidase_S8/S53_dom"/>
</dbReference>
<dbReference type="PANTHER" id="PTHR43806:SF11">
    <property type="entry name" value="CEREVISIN-RELATED"/>
    <property type="match status" value="1"/>
</dbReference>
<evidence type="ECO:0000256" key="6">
    <source>
        <dbReference type="SAM" id="MobiDB-lite"/>
    </source>
</evidence>
<keyword evidence="4" id="KW-0720">Serine protease</keyword>
<dbReference type="InterPro" id="IPR036852">
    <property type="entry name" value="Peptidase_S8/S53_dom_sf"/>
</dbReference>
<evidence type="ECO:0000256" key="4">
    <source>
        <dbReference type="ARBA" id="ARBA00022825"/>
    </source>
</evidence>
<evidence type="ECO:0000313" key="9">
    <source>
        <dbReference type="Proteomes" id="UP001172155"/>
    </source>
</evidence>
<feature type="domain" description="Peptidase S8/S53" evidence="7">
    <location>
        <begin position="527"/>
        <end position="657"/>
    </location>
</feature>
<dbReference type="PANTHER" id="PTHR43806">
    <property type="entry name" value="PEPTIDASE S8"/>
    <property type="match status" value="1"/>
</dbReference>
<gene>
    <name evidence="8" type="ORF">B0T18DRAFT_424063</name>
</gene>
<evidence type="ECO:0000256" key="3">
    <source>
        <dbReference type="ARBA" id="ARBA00022801"/>
    </source>
</evidence>
<dbReference type="GO" id="GO:0004252">
    <property type="term" value="F:serine-type endopeptidase activity"/>
    <property type="evidence" value="ECO:0007669"/>
    <property type="project" value="InterPro"/>
</dbReference>
<dbReference type="PROSITE" id="PS00136">
    <property type="entry name" value="SUBTILASE_ASP"/>
    <property type="match status" value="1"/>
</dbReference>
<comment type="similarity">
    <text evidence="1">Belongs to the peptidase S8 family.</text>
</comment>
<evidence type="ECO:0000256" key="2">
    <source>
        <dbReference type="ARBA" id="ARBA00022670"/>
    </source>
</evidence>
<dbReference type="InterPro" id="IPR023827">
    <property type="entry name" value="Peptidase_S8_Asp-AS"/>
</dbReference>
<dbReference type="Gene3D" id="3.40.50.200">
    <property type="entry name" value="Peptidase S8/S53 domain"/>
    <property type="match status" value="1"/>
</dbReference>
<keyword evidence="9" id="KW-1185">Reference proteome</keyword>
<evidence type="ECO:0000259" key="7">
    <source>
        <dbReference type="Pfam" id="PF00082"/>
    </source>
</evidence>
<reference evidence="8" key="1">
    <citation type="submission" date="2023-06" db="EMBL/GenBank/DDBJ databases">
        <title>Genome-scale phylogeny and comparative genomics of the fungal order Sordariales.</title>
        <authorList>
            <consortium name="Lawrence Berkeley National Laboratory"/>
            <person name="Hensen N."/>
            <person name="Bonometti L."/>
            <person name="Westerberg I."/>
            <person name="Brannstrom I.O."/>
            <person name="Guillou S."/>
            <person name="Cros-Aarteil S."/>
            <person name="Calhoun S."/>
            <person name="Haridas S."/>
            <person name="Kuo A."/>
            <person name="Mondo S."/>
            <person name="Pangilinan J."/>
            <person name="Riley R."/>
            <person name="LaButti K."/>
            <person name="Andreopoulos B."/>
            <person name="Lipzen A."/>
            <person name="Chen C."/>
            <person name="Yanf M."/>
            <person name="Daum C."/>
            <person name="Ng V."/>
            <person name="Clum A."/>
            <person name="Steindorff A."/>
            <person name="Ohm R."/>
            <person name="Martin F."/>
            <person name="Silar P."/>
            <person name="Natvig D."/>
            <person name="Lalanne C."/>
            <person name="Gautier V."/>
            <person name="Ament-velasquez S.L."/>
            <person name="Kruys A."/>
            <person name="Hutchinson M.I."/>
            <person name="Powell A.J."/>
            <person name="Barry K."/>
            <person name="Miller A.N."/>
            <person name="Grigoriev I.V."/>
            <person name="Debuchy R."/>
            <person name="Gladieux P."/>
            <person name="Thoren M.H."/>
            <person name="Johannesson H."/>
        </authorList>
    </citation>
    <scope>NUCLEOTIDE SEQUENCE</scope>
    <source>
        <strain evidence="8">SMH3187-1</strain>
    </source>
</reference>
<protein>
    <recommendedName>
        <fullName evidence="7">Peptidase S8/S53 domain-containing protein</fullName>
    </recommendedName>
</protein>
<accession>A0AA40F957</accession>
<proteinExistence type="inferred from homology"/>
<dbReference type="Proteomes" id="UP001172155">
    <property type="component" value="Unassembled WGS sequence"/>
</dbReference>
<keyword evidence="3" id="KW-0378">Hydrolase</keyword>
<dbReference type="InterPro" id="IPR050131">
    <property type="entry name" value="Peptidase_S8_subtilisin-like"/>
</dbReference>
<name>A0AA40F957_9PEZI</name>
<evidence type="ECO:0000256" key="1">
    <source>
        <dbReference type="ARBA" id="ARBA00011073"/>
    </source>
</evidence>
<dbReference type="Pfam" id="PF00082">
    <property type="entry name" value="Peptidase_S8"/>
    <property type="match status" value="1"/>
</dbReference>
<evidence type="ECO:0000313" key="8">
    <source>
        <dbReference type="EMBL" id="KAK0753522.1"/>
    </source>
</evidence>
<dbReference type="SUPFAM" id="SSF52743">
    <property type="entry name" value="Subtilisin-like"/>
    <property type="match status" value="1"/>
</dbReference>
<dbReference type="EMBL" id="JAUKUD010000001">
    <property type="protein sequence ID" value="KAK0753522.1"/>
    <property type="molecule type" value="Genomic_DNA"/>
</dbReference>
<feature type="region of interest" description="Disordered" evidence="6">
    <location>
        <begin position="277"/>
        <end position="297"/>
    </location>
</feature>
<keyword evidence="5" id="KW-0175">Coiled coil</keyword>
<dbReference type="AlphaFoldDB" id="A0AA40F957"/>
<sequence>MADHRARARAPGSPDVTVFAISSIDRVRKIAQAIIVSGDKAATPFCRNLRSALDGVKTELERPKPSQDEAQLEKAKSLLKNLERLCNEAAEVAQNNEASATAPAPHKSHELDEDIESLFKVLNQYRLCQDDSSPGEIVANLRLNGYRTLAAGGASVEFMVENASAEFGVLFLDHPHENRGFWQEASIQTCPTVSPPDREIPTILFARPDLYLLDKSKAILAMLAANATWQFYDSELLAQGLTSESLQFICEKRFGRTGGFINEPMLLTRYTKKYGTSTGDETRKTMKEHRENPRLCPPGPFGINTDYKIACKLVATGPDASESIIPDIEPLSPLKKILPLCITPGSLERKLRENLSSRGLAKSASKANQQNALRSVIYSELVRPLEDWANRYDNFDRTKPLYEVSDAPAGPRPERLPNQPQTASQATHQADVAEDNKLRDDSRKWFERYIELRNVLQPRSDEMKSGYKAVKIAVLDTGIRQDLYNHYKAYPDALEYEDFVDTARLEKDTTSDGTGHGVLKTNVATRTDVDLIVKGIDWAISQKVDIITMAIGFKEEQGPVVQAVDRAHKQGILIFSAASNERKFDDVYCPANVTDQVFGVFSTDAGICESRSLNPAPLPESFAVFGEGVEVEEGHPLRRGTSYSTSVAAGLAAALLDFSRQDRAEDDRSILSRLGSRPHMQGLFREMAVADNGYLCLRPWSLLKSEDTLAMAPKEAARKQQRVWIRGTIERLLQPKTLRRAGRC</sequence>
<feature type="compositionally biased region" description="Basic and acidic residues" evidence="6">
    <location>
        <begin position="280"/>
        <end position="293"/>
    </location>
</feature>
<evidence type="ECO:0000256" key="5">
    <source>
        <dbReference type="SAM" id="Coils"/>
    </source>
</evidence>
<comment type="caution">
    <text evidence="8">The sequence shown here is derived from an EMBL/GenBank/DDBJ whole genome shotgun (WGS) entry which is preliminary data.</text>
</comment>
<feature type="region of interest" description="Disordered" evidence="6">
    <location>
        <begin position="402"/>
        <end position="435"/>
    </location>
</feature>
<keyword evidence="2" id="KW-0645">Protease</keyword>
<feature type="coiled-coil region" evidence="5">
    <location>
        <begin position="72"/>
        <end position="99"/>
    </location>
</feature>
<organism evidence="8 9">
    <name type="scientific">Schizothecium vesticola</name>
    <dbReference type="NCBI Taxonomy" id="314040"/>
    <lineage>
        <taxon>Eukaryota</taxon>
        <taxon>Fungi</taxon>
        <taxon>Dikarya</taxon>
        <taxon>Ascomycota</taxon>
        <taxon>Pezizomycotina</taxon>
        <taxon>Sordariomycetes</taxon>
        <taxon>Sordariomycetidae</taxon>
        <taxon>Sordariales</taxon>
        <taxon>Schizotheciaceae</taxon>
        <taxon>Schizothecium</taxon>
    </lineage>
</organism>
<feature type="compositionally biased region" description="Polar residues" evidence="6">
    <location>
        <begin position="418"/>
        <end position="428"/>
    </location>
</feature>
<dbReference type="GO" id="GO:0006508">
    <property type="term" value="P:proteolysis"/>
    <property type="evidence" value="ECO:0007669"/>
    <property type="project" value="UniProtKB-KW"/>
</dbReference>